<dbReference type="FunFam" id="1.10.601.10:FF:000001">
    <property type="entry name" value="RNA polymerase sigma factor SigA"/>
    <property type="match status" value="1"/>
</dbReference>
<dbReference type="Pfam" id="PF00271">
    <property type="entry name" value="Helicase_C"/>
    <property type="match status" value="1"/>
</dbReference>
<dbReference type="GO" id="GO:0003677">
    <property type="term" value="F:DNA binding"/>
    <property type="evidence" value="ECO:0007669"/>
    <property type="project" value="UniProtKB-KW"/>
</dbReference>
<dbReference type="NCBIfam" id="TIGR02937">
    <property type="entry name" value="sigma70-ECF"/>
    <property type="match status" value="1"/>
</dbReference>
<dbReference type="SUPFAM" id="SSF52540">
    <property type="entry name" value="P-loop containing nucleoside triphosphate hydrolases"/>
    <property type="match status" value="1"/>
</dbReference>
<reference evidence="8 9" key="1">
    <citation type="submission" date="2019-07" db="EMBL/GenBank/DDBJ databases">
        <authorList>
            <person name="Zhou L.-Y."/>
        </authorList>
    </citation>
    <scope>NUCLEOTIDE SEQUENCE [LARGE SCALE GENOMIC DNA]</scope>
    <source>
        <strain evidence="8 9">YIM 101269</strain>
    </source>
</reference>
<dbReference type="Gene3D" id="1.10.601.10">
    <property type="entry name" value="RNA Polymerase Primary Sigma Factor"/>
    <property type="match status" value="1"/>
</dbReference>
<dbReference type="SUPFAM" id="SSF88946">
    <property type="entry name" value="Sigma2 domain of RNA polymerase sigma factors"/>
    <property type="match status" value="1"/>
</dbReference>
<dbReference type="InterPro" id="IPR013325">
    <property type="entry name" value="RNA_pol_sigma_r2"/>
</dbReference>
<feature type="region of interest" description="Disordered" evidence="5">
    <location>
        <begin position="881"/>
        <end position="905"/>
    </location>
</feature>
<dbReference type="GO" id="GO:0006352">
    <property type="term" value="P:DNA-templated transcription initiation"/>
    <property type="evidence" value="ECO:0007669"/>
    <property type="project" value="InterPro"/>
</dbReference>
<dbReference type="PROSITE" id="PS00715">
    <property type="entry name" value="SIGMA70_1"/>
    <property type="match status" value="1"/>
</dbReference>
<name>A0A553JZL9_9ACTN</name>
<dbReference type="GO" id="GO:0016987">
    <property type="term" value="F:sigma factor activity"/>
    <property type="evidence" value="ECO:0007669"/>
    <property type="project" value="UniProtKB-KW"/>
</dbReference>
<feature type="region of interest" description="Disordered" evidence="5">
    <location>
        <begin position="802"/>
        <end position="866"/>
    </location>
</feature>
<feature type="domain" description="Helicase C-terminal" evidence="7">
    <location>
        <begin position="273"/>
        <end position="421"/>
    </location>
</feature>
<dbReference type="Gene3D" id="1.10.10.10">
    <property type="entry name" value="Winged helix-like DNA-binding domain superfamily/Winged helix DNA-binding domain"/>
    <property type="match status" value="1"/>
</dbReference>
<dbReference type="InterPro" id="IPR014284">
    <property type="entry name" value="RNA_pol_sigma-70_dom"/>
</dbReference>
<feature type="domain" description="Helicase ATP-binding" evidence="6">
    <location>
        <begin position="21"/>
        <end position="165"/>
    </location>
</feature>
<dbReference type="PROSITE" id="PS51194">
    <property type="entry name" value="HELICASE_CTER"/>
    <property type="match status" value="1"/>
</dbReference>
<organism evidence="8 9">
    <name type="scientific">Tessaracoccus rhinocerotis</name>
    <dbReference type="NCBI Taxonomy" id="1689449"/>
    <lineage>
        <taxon>Bacteria</taxon>
        <taxon>Bacillati</taxon>
        <taxon>Actinomycetota</taxon>
        <taxon>Actinomycetes</taxon>
        <taxon>Propionibacteriales</taxon>
        <taxon>Propionibacteriaceae</taxon>
        <taxon>Tessaracoccus</taxon>
    </lineage>
</organism>
<dbReference type="InterPro" id="IPR014001">
    <property type="entry name" value="Helicase_ATP-bd"/>
</dbReference>
<dbReference type="InterPro" id="IPR050239">
    <property type="entry name" value="Sigma-70_RNA_pol_init_factors"/>
</dbReference>
<evidence type="ECO:0000256" key="5">
    <source>
        <dbReference type="SAM" id="MobiDB-lite"/>
    </source>
</evidence>
<dbReference type="InterPro" id="IPR036388">
    <property type="entry name" value="WH-like_DNA-bd_sf"/>
</dbReference>
<dbReference type="Pfam" id="PF04542">
    <property type="entry name" value="Sigma70_r2"/>
    <property type="match status" value="1"/>
</dbReference>
<dbReference type="PANTHER" id="PTHR30603:SF60">
    <property type="entry name" value="RNA POLYMERASE SIGMA FACTOR RPOD"/>
    <property type="match status" value="1"/>
</dbReference>
<feature type="compositionally biased region" description="Low complexity" evidence="5">
    <location>
        <begin position="821"/>
        <end position="833"/>
    </location>
</feature>
<comment type="caution">
    <text evidence="8">The sequence shown here is derived from an EMBL/GenBank/DDBJ whole genome shotgun (WGS) entry which is preliminary data.</text>
</comment>
<keyword evidence="3" id="KW-0238">DNA-binding</keyword>
<dbReference type="PANTHER" id="PTHR30603">
    <property type="entry name" value="RNA POLYMERASE SIGMA FACTOR RPO"/>
    <property type="match status" value="1"/>
</dbReference>
<keyword evidence="4" id="KW-0804">Transcription</keyword>
<evidence type="ECO:0000313" key="9">
    <source>
        <dbReference type="Proteomes" id="UP000317638"/>
    </source>
</evidence>
<dbReference type="Pfam" id="PF04851">
    <property type="entry name" value="ResIII"/>
    <property type="match status" value="1"/>
</dbReference>
<dbReference type="RefSeq" id="WP_143938648.1">
    <property type="nucleotide sequence ID" value="NZ_VKKG01000004.1"/>
</dbReference>
<evidence type="ECO:0000256" key="3">
    <source>
        <dbReference type="ARBA" id="ARBA00023125"/>
    </source>
</evidence>
<evidence type="ECO:0000256" key="2">
    <source>
        <dbReference type="ARBA" id="ARBA00023082"/>
    </source>
</evidence>
<dbReference type="InterPro" id="IPR001650">
    <property type="entry name" value="Helicase_C-like"/>
</dbReference>
<dbReference type="PRINTS" id="PR00046">
    <property type="entry name" value="SIGMA70FCT"/>
</dbReference>
<sequence>MHPRVSSDALGLRPWQEEAMESWRRAGSHGVVQAVTGAGKTRVGVAAIAEALEIGRRAVVIVPTRVLVKQWEQTLTELLPAARMSTGKAGDWQVLVTTVHSAMRGPVLPFGEKGLLVADECHRYGADSFSHALRMGYRWRLGLTATLERGDDGDEILEQYFGGIVYDLGYERALADGLISPFKFAYVSVPLSAEERREYDALTEELSEARRALVMRYDIPTEPVSAFLQSVSVLAEDRTVGGGGGLARRYMARFSARKRVLAETKMKQLALAGLAPAVAASKGSVVFTQTQESSLAAAEVLRSTGCTAAAVHGQMDSDEREERIELFRDGAVTALTAPRILDEGVDIPEADLGVVLAANRSRRQMIQRLGRVLRKRPGKTARFVVLYAAGSVEDPFSADHLPDFYEQCIPHAQEYGQFRLEAGQFEELLEFLGIEHGQASEAQAQITDAARPTVDSSRRLAPDSGQQPSAPPSHARQDPEEVESGRYVPTTRTGTGLSTGKAGVRVPGTISDDSLGVYLGQLRRYPLLAAEEETELAKAIEAGLYAEHLLESGDVRRNRDCLHRLVSLGAEAKHTMIVSNLRLVVSIAKRYSGRGLEFLDLIQEGNIGLIRAVEKFDYRQGTKFSTYATWWIKQATTRGLADQGRTIRIPVHMDERMRQVDGIRREKGLTWRQFLSAHPKGLVDPEVPRDELERIVRLWQPLMSVDQLADEVEDALVCRPIVGDPPENQEAVVDAMARQETLRRIMGPLEHEDPRGAFVLRARHGLVTGEPETLDAIGARLGVTRERVRQIEKLMMTRARQLAGLEDQEPASDSSAHPIPRRAAYGAPAPAAESRPRRARPEPGATKPSKKSATKKRGRKARSLGAVAHRTIAAWDALEANSQASSSLSDGHRPRADWNGYAAVK</sequence>
<evidence type="ECO:0000313" key="8">
    <source>
        <dbReference type="EMBL" id="TRY17908.1"/>
    </source>
</evidence>
<dbReference type="InterPro" id="IPR007627">
    <property type="entry name" value="RNA_pol_sigma70_r2"/>
</dbReference>
<protein>
    <submittedName>
        <fullName evidence="8">Sigma-70 family RNA polymerase sigma factor</fullName>
    </submittedName>
</protein>
<dbReference type="Proteomes" id="UP000317638">
    <property type="component" value="Unassembled WGS sequence"/>
</dbReference>
<keyword evidence="1" id="KW-0805">Transcription regulation</keyword>
<dbReference type="PROSITE" id="PS51192">
    <property type="entry name" value="HELICASE_ATP_BIND_1"/>
    <property type="match status" value="1"/>
</dbReference>
<dbReference type="Pfam" id="PF04545">
    <property type="entry name" value="Sigma70_r4"/>
    <property type="match status" value="1"/>
</dbReference>
<dbReference type="OrthoDB" id="9776021at2"/>
<evidence type="ECO:0000259" key="6">
    <source>
        <dbReference type="PROSITE" id="PS51192"/>
    </source>
</evidence>
<gene>
    <name evidence="8" type="ORF">FOJ82_11665</name>
</gene>
<dbReference type="InterPro" id="IPR013324">
    <property type="entry name" value="RNA_pol_sigma_r3/r4-like"/>
</dbReference>
<dbReference type="InterPro" id="IPR006935">
    <property type="entry name" value="Helicase/UvrB_N"/>
</dbReference>
<keyword evidence="9" id="KW-1185">Reference proteome</keyword>
<feature type="region of interest" description="Disordered" evidence="5">
    <location>
        <begin position="442"/>
        <end position="505"/>
    </location>
</feature>
<dbReference type="InterPro" id="IPR027417">
    <property type="entry name" value="P-loop_NTPase"/>
</dbReference>
<proteinExistence type="predicted"/>
<dbReference type="SMART" id="SM00487">
    <property type="entry name" value="DEXDc"/>
    <property type="match status" value="1"/>
</dbReference>
<dbReference type="InterPro" id="IPR000943">
    <property type="entry name" value="RNA_pol_sigma70"/>
</dbReference>
<dbReference type="Pfam" id="PF00140">
    <property type="entry name" value="Sigma70_r1_2"/>
    <property type="match status" value="1"/>
</dbReference>
<dbReference type="SMART" id="SM00490">
    <property type="entry name" value="HELICc"/>
    <property type="match status" value="1"/>
</dbReference>
<dbReference type="EMBL" id="VKKG01000004">
    <property type="protein sequence ID" value="TRY17908.1"/>
    <property type="molecule type" value="Genomic_DNA"/>
</dbReference>
<feature type="compositionally biased region" description="Basic residues" evidence="5">
    <location>
        <begin position="848"/>
        <end position="862"/>
    </location>
</feature>
<keyword evidence="2" id="KW-0731">Sigma factor</keyword>
<dbReference type="SUPFAM" id="SSF88659">
    <property type="entry name" value="Sigma3 and sigma4 domains of RNA polymerase sigma factors"/>
    <property type="match status" value="1"/>
</dbReference>
<dbReference type="GO" id="GO:0005524">
    <property type="term" value="F:ATP binding"/>
    <property type="evidence" value="ECO:0007669"/>
    <property type="project" value="InterPro"/>
</dbReference>
<evidence type="ECO:0000259" key="7">
    <source>
        <dbReference type="PROSITE" id="PS51194"/>
    </source>
</evidence>
<evidence type="ECO:0000256" key="4">
    <source>
        <dbReference type="ARBA" id="ARBA00023163"/>
    </source>
</evidence>
<dbReference type="GO" id="GO:0016787">
    <property type="term" value="F:hydrolase activity"/>
    <property type="evidence" value="ECO:0007669"/>
    <property type="project" value="InterPro"/>
</dbReference>
<accession>A0A553JZL9</accession>
<dbReference type="Gene3D" id="3.40.50.300">
    <property type="entry name" value="P-loop containing nucleotide triphosphate hydrolases"/>
    <property type="match status" value="2"/>
</dbReference>
<dbReference type="CDD" id="cd17926">
    <property type="entry name" value="DEXHc_RE"/>
    <property type="match status" value="1"/>
</dbReference>
<dbReference type="InterPro" id="IPR009042">
    <property type="entry name" value="RNA_pol_sigma70_r1_2"/>
</dbReference>
<dbReference type="InterPro" id="IPR007630">
    <property type="entry name" value="RNA_pol_sigma70_r4"/>
</dbReference>
<dbReference type="AlphaFoldDB" id="A0A553JZL9"/>
<evidence type="ECO:0000256" key="1">
    <source>
        <dbReference type="ARBA" id="ARBA00023015"/>
    </source>
</evidence>